<dbReference type="Proteomes" id="UP000238634">
    <property type="component" value="Unassembled WGS sequence"/>
</dbReference>
<comment type="caution">
    <text evidence="1">The sequence shown here is derived from an EMBL/GenBank/DDBJ whole genome shotgun (WGS) entry which is preliminary data.</text>
</comment>
<reference evidence="1 2" key="2">
    <citation type="submission" date="2018-03" db="EMBL/GenBank/DDBJ databases">
        <title>The ancient ancestry and fast evolution of plastids.</title>
        <authorList>
            <person name="Moore K.R."/>
            <person name="Magnabosco C."/>
            <person name="Momper L."/>
            <person name="Gold D.A."/>
            <person name="Bosak T."/>
            <person name="Fournier G.P."/>
        </authorList>
    </citation>
    <scope>NUCLEOTIDE SEQUENCE [LARGE SCALE GENOMIC DNA]</scope>
    <source>
        <strain evidence="1 2">ULC007</strain>
    </source>
</reference>
<dbReference type="EMBL" id="PVWG01000009">
    <property type="protein sequence ID" value="PSB19774.1"/>
    <property type="molecule type" value="Genomic_DNA"/>
</dbReference>
<evidence type="ECO:0000313" key="2">
    <source>
        <dbReference type="Proteomes" id="UP000238634"/>
    </source>
</evidence>
<evidence type="ECO:0000313" key="1">
    <source>
        <dbReference type="EMBL" id="PSB19774.1"/>
    </source>
</evidence>
<proteinExistence type="predicted"/>
<dbReference type="AlphaFoldDB" id="A0A2T1DH52"/>
<sequence>MTRARTTPAYSDHAAPLSPLRDRDLVALDEFFDRDDLLDLEQDVNRHLLRLFPEPCWEDALSFLKDYL</sequence>
<keyword evidence="2" id="KW-1185">Reference proteome</keyword>
<protein>
    <submittedName>
        <fullName evidence="1">Uncharacterized protein</fullName>
    </submittedName>
</protein>
<name>A0A2T1DH52_9CYAN</name>
<reference evidence="1 2" key="1">
    <citation type="submission" date="2018-02" db="EMBL/GenBank/DDBJ databases">
        <authorList>
            <person name="Cohen D.B."/>
            <person name="Kent A.D."/>
        </authorList>
    </citation>
    <scope>NUCLEOTIDE SEQUENCE [LARGE SCALE GENOMIC DNA]</scope>
    <source>
        <strain evidence="1 2">ULC007</strain>
    </source>
</reference>
<organism evidence="1 2">
    <name type="scientific">Phormidesmis priestleyi ULC007</name>
    <dbReference type="NCBI Taxonomy" id="1920490"/>
    <lineage>
        <taxon>Bacteria</taxon>
        <taxon>Bacillati</taxon>
        <taxon>Cyanobacteriota</taxon>
        <taxon>Cyanophyceae</taxon>
        <taxon>Leptolyngbyales</taxon>
        <taxon>Leptolyngbyaceae</taxon>
        <taxon>Phormidesmis</taxon>
    </lineage>
</organism>
<gene>
    <name evidence="1" type="ORF">C7B65_10420</name>
</gene>
<accession>A0A2T1DH52</accession>
<dbReference type="STRING" id="1920490.GCA_001895925_00146"/>